<dbReference type="InParanoid" id="A0A067QQM8"/>
<dbReference type="Proteomes" id="UP000027265">
    <property type="component" value="Unassembled WGS sequence"/>
</dbReference>
<accession>A0A067QQM8</accession>
<evidence type="ECO:0000313" key="1">
    <source>
        <dbReference type="EMBL" id="KDQ64966.1"/>
    </source>
</evidence>
<keyword evidence="2" id="KW-1185">Reference proteome</keyword>
<dbReference type="AlphaFoldDB" id="A0A067QQM8"/>
<evidence type="ECO:0000313" key="2">
    <source>
        <dbReference type="Proteomes" id="UP000027265"/>
    </source>
</evidence>
<reference evidence="2" key="1">
    <citation type="journal article" date="2014" name="Proc. Natl. Acad. Sci. U.S.A.">
        <title>Extensive sampling of basidiomycete genomes demonstrates inadequacy of the white-rot/brown-rot paradigm for wood decay fungi.</title>
        <authorList>
            <person name="Riley R."/>
            <person name="Salamov A.A."/>
            <person name="Brown D.W."/>
            <person name="Nagy L.G."/>
            <person name="Floudas D."/>
            <person name="Held B.W."/>
            <person name="Levasseur A."/>
            <person name="Lombard V."/>
            <person name="Morin E."/>
            <person name="Otillar R."/>
            <person name="Lindquist E.A."/>
            <person name="Sun H."/>
            <person name="LaButti K.M."/>
            <person name="Schmutz J."/>
            <person name="Jabbour D."/>
            <person name="Luo H."/>
            <person name="Baker S.E."/>
            <person name="Pisabarro A.G."/>
            <person name="Walton J.D."/>
            <person name="Blanchette R.A."/>
            <person name="Henrissat B."/>
            <person name="Martin F."/>
            <person name="Cullen D."/>
            <person name="Hibbett D.S."/>
            <person name="Grigoriev I.V."/>
        </authorList>
    </citation>
    <scope>NUCLEOTIDE SEQUENCE [LARGE SCALE GENOMIC DNA]</scope>
    <source>
        <strain evidence="2">MUCL 33604</strain>
    </source>
</reference>
<name>A0A067QQM8_9AGAM</name>
<gene>
    <name evidence="1" type="ORF">JAAARDRAFT_28626</name>
</gene>
<sequence length="115" mass="12702">MTTDTQADVNSIVSTILSLYLLLNFKHPPNQFTVLASFILLSPTTPPKVISLGTSSKCLPTSKHPPWPFPCNRGTAPIRGEIGIEAMIYELWSPVLRVASAWFHFHGERPTGQTL</sequence>
<dbReference type="EMBL" id="KL197709">
    <property type="protein sequence ID" value="KDQ64966.1"/>
    <property type="molecule type" value="Genomic_DNA"/>
</dbReference>
<dbReference type="HOGENOM" id="CLU_2114676_0_0_1"/>
<protein>
    <submittedName>
        <fullName evidence="1">Uncharacterized protein</fullName>
    </submittedName>
</protein>
<proteinExistence type="predicted"/>
<dbReference type="OrthoDB" id="10268011at2759"/>
<feature type="non-terminal residue" evidence="1">
    <location>
        <position position="115"/>
    </location>
</feature>
<organism evidence="1 2">
    <name type="scientific">Jaapia argillacea MUCL 33604</name>
    <dbReference type="NCBI Taxonomy" id="933084"/>
    <lineage>
        <taxon>Eukaryota</taxon>
        <taxon>Fungi</taxon>
        <taxon>Dikarya</taxon>
        <taxon>Basidiomycota</taxon>
        <taxon>Agaricomycotina</taxon>
        <taxon>Agaricomycetes</taxon>
        <taxon>Agaricomycetidae</taxon>
        <taxon>Jaapiales</taxon>
        <taxon>Jaapiaceae</taxon>
        <taxon>Jaapia</taxon>
    </lineage>
</organism>